<dbReference type="EMBL" id="AP019416">
    <property type="protein sequence ID" value="BBI47594.1"/>
    <property type="molecule type" value="Genomic_DNA"/>
</dbReference>
<evidence type="ECO:0000313" key="12">
    <source>
        <dbReference type="EMBL" id="BBI47594.1"/>
    </source>
</evidence>
<keyword evidence="9" id="KW-0030">Aminoacyl-tRNA synthetase</keyword>
<evidence type="ECO:0000256" key="11">
    <source>
        <dbReference type="ARBA" id="ARBA00047937"/>
    </source>
</evidence>
<evidence type="ECO:0000256" key="5">
    <source>
        <dbReference type="ARBA" id="ARBA00022598"/>
    </source>
</evidence>
<keyword evidence="7" id="KW-0067">ATP-binding</keyword>
<dbReference type="InterPro" id="IPR045864">
    <property type="entry name" value="aa-tRNA-synth_II/BPL/LPL"/>
</dbReference>
<dbReference type="PANTHER" id="PTHR30075">
    <property type="entry name" value="GLYCYL-TRNA SYNTHETASE"/>
    <property type="match status" value="1"/>
</dbReference>
<dbReference type="PANTHER" id="PTHR30075:SF2">
    <property type="entry name" value="GLYCINE--TRNA LIGASE, CHLOROPLASTIC_MITOCHONDRIAL 2"/>
    <property type="match status" value="1"/>
</dbReference>
<evidence type="ECO:0000256" key="8">
    <source>
        <dbReference type="ARBA" id="ARBA00022917"/>
    </source>
</evidence>
<evidence type="ECO:0000256" key="2">
    <source>
        <dbReference type="ARBA" id="ARBA00011209"/>
    </source>
</evidence>
<comment type="subunit">
    <text evidence="2">Tetramer of two alpha and two beta subunits.</text>
</comment>
<accession>A0ABN5WKP0</accession>
<protein>
    <recommendedName>
        <fullName evidence="4">Glycine--tRNA ligase alpha subunit</fullName>
        <ecNumber evidence="3">6.1.1.14</ecNumber>
    </recommendedName>
    <alternativeName>
        <fullName evidence="10">Glycyl-tRNA synthetase alpha subunit</fullName>
    </alternativeName>
</protein>
<evidence type="ECO:0000256" key="10">
    <source>
        <dbReference type="ARBA" id="ARBA00031660"/>
    </source>
</evidence>
<dbReference type="EC" id="6.1.1.14" evidence="3"/>
<name>A0ABN5WKP0_9GAMM</name>
<dbReference type="PROSITE" id="PS50861">
    <property type="entry name" value="AA_TRNA_LIGASE_II_GLYAB"/>
    <property type="match status" value="1"/>
</dbReference>
<keyword evidence="8" id="KW-0648">Protein biosynthesis</keyword>
<dbReference type="SUPFAM" id="SSF55681">
    <property type="entry name" value="Class II aaRS and biotin synthetases"/>
    <property type="match status" value="1"/>
</dbReference>
<gene>
    <name evidence="12" type="ORF">HORIV_00150</name>
</gene>
<keyword evidence="5" id="KW-0436">Ligase</keyword>
<dbReference type="InterPro" id="IPR002310">
    <property type="entry name" value="Gly-tRNA_ligase_asu"/>
</dbReference>
<sequence length="118" mass="13056">MLAYVPITHLPRIVYLTPYEFMANGAFRDECLDKPIDTRCVDLSSLILALQQYWAEQGCVILQPLDMEVGAGTFHPATFLRAIGPESWNAAYVQPSGVRLMAAMAKILTAFSTTTSSR</sequence>
<dbReference type="Gene3D" id="3.30.930.10">
    <property type="entry name" value="Bira Bifunctional Protein, Domain 2"/>
    <property type="match status" value="1"/>
</dbReference>
<evidence type="ECO:0000256" key="7">
    <source>
        <dbReference type="ARBA" id="ARBA00022840"/>
    </source>
</evidence>
<dbReference type="Proteomes" id="UP000289555">
    <property type="component" value="Chromosome"/>
</dbReference>
<evidence type="ECO:0000256" key="1">
    <source>
        <dbReference type="ARBA" id="ARBA00008226"/>
    </source>
</evidence>
<proteinExistence type="inferred from homology"/>
<reference evidence="13" key="1">
    <citation type="journal article" date="2019" name="Microbiol. Resour. Announc.">
        <title>Complete Genome Sequence of Halomonas olivaria, a Moderately Halophilic Bacterium Isolated from Olive Processing Effluents, Obtained by Nanopore Sequencing.</title>
        <authorList>
            <person name="Nagata S."/>
            <person name="Ii K.M."/>
            <person name="Tsukimi T."/>
            <person name="Miura M.C."/>
            <person name="Galipon J."/>
            <person name="Arakawa K."/>
        </authorList>
    </citation>
    <scope>NUCLEOTIDE SEQUENCE [LARGE SCALE GENOMIC DNA]</scope>
    <source>
        <strain evidence="13">TYRC17</strain>
    </source>
</reference>
<evidence type="ECO:0000256" key="9">
    <source>
        <dbReference type="ARBA" id="ARBA00023146"/>
    </source>
</evidence>
<evidence type="ECO:0000313" key="13">
    <source>
        <dbReference type="Proteomes" id="UP000289555"/>
    </source>
</evidence>
<organism evidence="12 13">
    <name type="scientific">Vreelandella olivaria</name>
    <dbReference type="NCBI Taxonomy" id="390919"/>
    <lineage>
        <taxon>Bacteria</taxon>
        <taxon>Pseudomonadati</taxon>
        <taxon>Pseudomonadota</taxon>
        <taxon>Gammaproteobacteria</taxon>
        <taxon>Oceanospirillales</taxon>
        <taxon>Halomonadaceae</taxon>
        <taxon>Vreelandella</taxon>
    </lineage>
</organism>
<keyword evidence="13" id="KW-1185">Reference proteome</keyword>
<evidence type="ECO:0000256" key="6">
    <source>
        <dbReference type="ARBA" id="ARBA00022741"/>
    </source>
</evidence>
<keyword evidence="6" id="KW-0547">Nucleotide-binding</keyword>
<evidence type="ECO:0000256" key="4">
    <source>
        <dbReference type="ARBA" id="ARBA00018257"/>
    </source>
</evidence>
<comment type="similarity">
    <text evidence="1">Belongs to the class-II aminoacyl-tRNA synthetase family.</text>
</comment>
<dbReference type="Pfam" id="PF02091">
    <property type="entry name" value="tRNA-synt_2e"/>
    <property type="match status" value="1"/>
</dbReference>
<comment type="catalytic activity">
    <reaction evidence="11">
        <text>tRNA(Gly) + glycine + ATP = glycyl-tRNA(Gly) + AMP + diphosphate</text>
        <dbReference type="Rhea" id="RHEA:16013"/>
        <dbReference type="Rhea" id="RHEA-COMP:9664"/>
        <dbReference type="Rhea" id="RHEA-COMP:9683"/>
        <dbReference type="ChEBI" id="CHEBI:30616"/>
        <dbReference type="ChEBI" id="CHEBI:33019"/>
        <dbReference type="ChEBI" id="CHEBI:57305"/>
        <dbReference type="ChEBI" id="CHEBI:78442"/>
        <dbReference type="ChEBI" id="CHEBI:78522"/>
        <dbReference type="ChEBI" id="CHEBI:456215"/>
        <dbReference type="EC" id="6.1.1.14"/>
    </reaction>
</comment>
<dbReference type="InterPro" id="IPR006194">
    <property type="entry name" value="Gly-tRNA-synth_heterodimer"/>
</dbReference>
<evidence type="ECO:0000256" key="3">
    <source>
        <dbReference type="ARBA" id="ARBA00012829"/>
    </source>
</evidence>